<comment type="caution">
    <text evidence="2">The sequence shown here is derived from an EMBL/GenBank/DDBJ whole genome shotgun (WGS) entry which is preliminary data.</text>
</comment>
<organism evidence="2 3">
    <name type="scientific">Mycena albidolilacea</name>
    <dbReference type="NCBI Taxonomy" id="1033008"/>
    <lineage>
        <taxon>Eukaryota</taxon>
        <taxon>Fungi</taxon>
        <taxon>Dikarya</taxon>
        <taxon>Basidiomycota</taxon>
        <taxon>Agaricomycotina</taxon>
        <taxon>Agaricomycetes</taxon>
        <taxon>Agaricomycetidae</taxon>
        <taxon>Agaricales</taxon>
        <taxon>Marasmiineae</taxon>
        <taxon>Mycenaceae</taxon>
        <taxon>Mycena</taxon>
    </lineage>
</organism>
<sequence>MTYADLTGDGHNDVISCDRYGPGMTDLWESWDAKIKNGGRIQWLKNPDDRTQVQSWTSHHIGNSTGMHRRPVISRTQPTSKYLGFPLYRPPTISPRRPW</sequence>
<protein>
    <recommendedName>
        <fullName evidence="1">Aldos-2-ulose dehydratase beta-propeller domain-containing protein</fullName>
    </recommendedName>
</protein>
<gene>
    <name evidence="2" type="ORF">DFH08DRAFT_441069</name>
</gene>
<name>A0AAD7AGV9_9AGAR</name>
<keyword evidence="3" id="KW-1185">Reference proteome</keyword>
<evidence type="ECO:0000259" key="1">
    <source>
        <dbReference type="Pfam" id="PF22301"/>
    </source>
</evidence>
<reference evidence="2" key="1">
    <citation type="submission" date="2023-03" db="EMBL/GenBank/DDBJ databases">
        <title>Massive genome expansion in bonnet fungi (Mycena s.s.) driven by repeated elements and novel gene families across ecological guilds.</title>
        <authorList>
            <consortium name="Lawrence Berkeley National Laboratory"/>
            <person name="Harder C.B."/>
            <person name="Miyauchi S."/>
            <person name="Viragh M."/>
            <person name="Kuo A."/>
            <person name="Thoen E."/>
            <person name="Andreopoulos B."/>
            <person name="Lu D."/>
            <person name="Skrede I."/>
            <person name="Drula E."/>
            <person name="Henrissat B."/>
            <person name="Morin E."/>
            <person name="Kohler A."/>
            <person name="Barry K."/>
            <person name="LaButti K."/>
            <person name="Morin E."/>
            <person name="Salamov A."/>
            <person name="Lipzen A."/>
            <person name="Mereny Z."/>
            <person name="Hegedus B."/>
            <person name="Baldrian P."/>
            <person name="Stursova M."/>
            <person name="Weitz H."/>
            <person name="Taylor A."/>
            <person name="Grigoriev I.V."/>
            <person name="Nagy L.G."/>
            <person name="Martin F."/>
            <person name="Kauserud H."/>
        </authorList>
    </citation>
    <scope>NUCLEOTIDE SEQUENCE</scope>
    <source>
        <strain evidence="2">CBHHK002</strain>
    </source>
</reference>
<accession>A0AAD7AGV9</accession>
<dbReference type="EMBL" id="JARIHO010000007">
    <property type="protein sequence ID" value="KAJ7358327.1"/>
    <property type="molecule type" value="Genomic_DNA"/>
</dbReference>
<dbReference type="InterPro" id="IPR054583">
    <property type="entry name" value="Beta-prop_AUDH"/>
</dbReference>
<feature type="domain" description="Aldos-2-ulose dehydratase beta-propeller" evidence="1">
    <location>
        <begin position="38"/>
        <end position="71"/>
    </location>
</feature>
<evidence type="ECO:0000313" key="3">
    <source>
        <dbReference type="Proteomes" id="UP001218218"/>
    </source>
</evidence>
<dbReference type="AlphaFoldDB" id="A0AAD7AGV9"/>
<dbReference type="Pfam" id="PF22301">
    <property type="entry name" value="AUDH_beta_propeller"/>
    <property type="match status" value="1"/>
</dbReference>
<dbReference type="Proteomes" id="UP001218218">
    <property type="component" value="Unassembled WGS sequence"/>
</dbReference>
<evidence type="ECO:0000313" key="2">
    <source>
        <dbReference type="EMBL" id="KAJ7358327.1"/>
    </source>
</evidence>
<proteinExistence type="predicted"/>